<evidence type="ECO:0000313" key="1">
    <source>
        <dbReference type="EMBL" id="KXN71049.1"/>
    </source>
</evidence>
<dbReference type="Proteomes" id="UP000070444">
    <property type="component" value="Unassembled WGS sequence"/>
</dbReference>
<reference evidence="1 2" key="1">
    <citation type="journal article" date="2015" name="Genome Biol. Evol.">
        <title>Phylogenomic analyses indicate that early fungi evolved digesting cell walls of algal ancestors of land plants.</title>
        <authorList>
            <person name="Chang Y."/>
            <person name="Wang S."/>
            <person name="Sekimoto S."/>
            <person name="Aerts A.L."/>
            <person name="Choi C."/>
            <person name="Clum A."/>
            <person name="LaButti K.M."/>
            <person name="Lindquist E.A."/>
            <person name="Yee Ngan C."/>
            <person name="Ohm R.A."/>
            <person name="Salamov A.A."/>
            <person name="Grigoriev I.V."/>
            <person name="Spatafora J.W."/>
            <person name="Berbee M.L."/>
        </authorList>
    </citation>
    <scope>NUCLEOTIDE SEQUENCE [LARGE SCALE GENOMIC DNA]</scope>
    <source>
        <strain evidence="1 2">NRRL 28638</strain>
    </source>
</reference>
<keyword evidence="2" id="KW-1185">Reference proteome</keyword>
<protein>
    <submittedName>
        <fullName evidence="1">Uncharacterized protein</fullName>
    </submittedName>
</protein>
<evidence type="ECO:0000313" key="2">
    <source>
        <dbReference type="Proteomes" id="UP000070444"/>
    </source>
</evidence>
<gene>
    <name evidence="1" type="ORF">CONCODRAFT_6279</name>
</gene>
<sequence>MSTNPYYYCQFPKLAYACASSLPPLNYPLIIPPPVTVPTFTYIPNTPSPTPISYDDNIPDDECHSAAYQFLVGSTYNVDALAFVKGGVNILGFDKLPEKIIILKPSTITIAIFIADRLRIHYDDTKGNVVTQVNCG</sequence>
<accession>A0A137P7V4</accession>
<organism evidence="1 2">
    <name type="scientific">Conidiobolus coronatus (strain ATCC 28846 / CBS 209.66 / NRRL 28638)</name>
    <name type="common">Delacroixia coronata</name>
    <dbReference type="NCBI Taxonomy" id="796925"/>
    <lineage>
        <taxon>Eukaryota</taxon>
        <taxon>Fungi</taxon>
        <taxon>Fungi incertae sedis</taxon>
        <taxon>Zoopagomycota</taxon>
        <taxon>Entomophthoromycotina</taxon>
        <taxon>Entomophthoromycetes</taxon>
        <taxon>Entomophthorales</taxon>
        <taxon>Ancylistaceae</taxon>
        <taxon>Conidiobolus</taxon>
    </lineage>
</organism>
<proteinExistence type="predicted"/>
<dbReference type="AlphaFoldDB" id="A0A137P7V4"/>
<dbReference type="EMBL" id="KQ964485">
    <property type="protein sequence ID" value="KXN71049.1"/>
    <property type="molecule type" value="Genomic_DNA"/>
</dbReference>
<dbReference type="Gene3D" id="3.30.10.10">
    <property type="entry name" value="Trypsin Inhibitor V, subunit A"/>
    <property type="match status" value="1"/>
</dbReference>
<name>A0A137P7V4_CONC2</name>